<accession>A0A0J6TAU4</accession>
<organism evidence="1 2">
    <name type="scientific">Methylobacterium variabile</name>
    <dbReference type="NCBI Taxonomy" id="298794"/>
    <lineage>
        <taxon>Bacteria</taxon>
        <taxon>Pseudomonadati</taxon>
        <taxon>Pseudomonadota</taxon>
        <taxon>Alphaproteobacteria</taxon>
        <taxon>Hyphomicrobiales</taxon>
        <taxon>Methylobacteriaceae</taxon>
        <taxon>Methylobacterium</taxon>
    </lineage>
</organism>
<dbReference type="Gene3D" id="3.40.50.300">
    <property type="entry name" value="P-loop containing nucleotide triphosphate hydrolases"/>
    <property type="match status" value="2"/>
</dbReference>
<gene>
    <name evidence="1" type="ORF">VQ02_01240</name>
</gene>
<dbReference type="PATRIC" id="fig|298794.3.peg.7656"/>
<dbReference type="Pfam" id="PF13604">
    <property type="entry name" value="AAA_30"/>
    <property type="match status" value="1"/>
</dbReference>
<protein>
    <submittedName>
        <fullName evidence="1">Uncharacterized protein</fullName>
    </submittedName>
</protein>
<sequence length="214" mass="22877">MSGVRRRAVRMTEATGRKASTIAAFLKAAEARHIVIGPEALVVVDESSMLDLPTFYRILRAMPESGRLLLVGDAAQLPPIGFGLTLHAPVEVSAVPKDALKTIRRQTEASGIPVVAQAIRAGRCPDLPRFDPSAGGVSLVECSQKVTAARVIDVVAERGGVRCTRILSPLKGGPSGTVAMNAHFHRMVLSGRPPWERAMRSVSVSRSPHPLRLP</sequence>
<proteinExistence type="predicted"/>
<dbReference type="Proteomes" id="UP000035955">
    <property type="component" value="Unassembled WGS sequence"/>
</dbReference>
<dbReference type="EMBL" id="LABY01000009">
    <property type="protein sequence ID" value="KMO42992.1"/>
    <property type="molecule type" value="Genomic_DNA"/>
</dbReference>
<keyword evidence="2" id="KW-1185">Reference proteome</keyword>
<comment type="caution">
    <text evidence="1">The sequence shown here is derived from an EMBL/GenBank/DDBJ whole genome shotgun (WGS) entry which is preliminary data.</text>
</comment>
<evidence type="ECO:0000313" key="1">
    <source>
        <dbReference type="EMBL" id="KMO42992.1"/>
    </source>
</evidence>
<name>A0A0J6TAU4_9HYPH</name>
<reference evidence="1 2" key="1">
    <citation type="submission" date="2015-03" db="EMBL/GenBank/DDBJ databases">
        <title>Genome sequencing of Methylobacterium variabile DSM 16961.</title>
        <authorList>
            <person name="Chaudhry V."/>
            <person name="Patil P.B."/>
        </authorList>
    </citation>
    <scope>NUCLEOTIDE SEQUENCE [LARGE SCALE GENOMIC DNA]</scope>
    <source>
        <strain evidence="1 2">DSM 16961</strain>
    </source>
</reference>
<dbReference type="InterPro" id="IPR027417">
    <property type="entry name" value="P-loop_NTPase"/>
</dbReference>
<dbReference type="SUPFAM" id="SSF52540">
    <property type="entry name" value="P-loop containing nucleoside triphosphate hydrolases"/>
    <property type="match status" value="1"/>
</dbReference>
<dbReference type="AlphaFoldDB" id="A0A0J6TAU4"/>
<evidence type="ECO:0000313" key="2">
    <source>
        <dbReference type="Proteomes" id="UP000035955"/>
    </source>
</evidence>